<comment type="caution">
    <text evidence="1">The sequence shown here is derived from an EMBL/GenBank/DDBJ whole genome shotgun (WGS) entry which is preliminary data.</text>
</comment>
<dbReference type="EMBL" id="JAADJZ010000010">
    <property type="protein sequence ID" value="KAF2871955.1"/>
    <property type="molecule type" value="Genomic_DNA"/>
</dbReference>
<evidence type="ECO:0000313" key="2">
    <source>
        <dbReference type="Proteomes" id="UP000481861"/>
    </source>
</evidence>
<accession>A0A7C8MAQ2</accession>
<proteinExistence type="predicted"/>
<evidence type="ECO:0000313" key="1">
    <source>
        <dbReference type="EMBL" id="KAF2871955.1"/>
    </source>
</evidence>
<protein>
    <submittedName>
        <fullName evidence="1">Uncharacterized protein</fullName>
    </submittedName>
</protein>
<organism evidence="1 2">
    <name type="scientific">Massariosphaeria phaeospora</name>
    <dbReference type="NCBI Taxonomy" id="100035"/>
    <lineage>
        <taxon>Eukaryota</taxon>
        <taxon>Fungi</taxon>
        <taxon>Dikarya</taxon>
        <taxon>Ascomycota</taxon>
        <taxon>Pezizomycotina</taxon>
        <taxon>Dothideomycetes</taxon>
        <taxon>Pleosporomycetidae</taxon>
        <taxon>Pleosporales</taxon>
        <taxon>Pleosporales incertae sedis</taxon>
        <taxon>Massariosphaeria</taxon>
    </lineage>
</organism>
<gene>
    <name evidence="1" type="ORF">BDV95DRAFT_606526</name>
</gene>
<reference evidence="1 2" key="1">
    <citation type="submission" date="2020-01" db="EMBL/GenBank/DDBJ databases">
        <authorList>
            <consortium name="DOE Joint Genome Institute"/>
            <person name="Haridas S."/>
            <person name="Albert R."/>
            <person name="Binder M."/>
            <person name="Bloem J."/>
            <person name="Labutti K."/>
            <person name="Salamov A."/>
            <person name="Andreopoulos B."/>
            <person name="Baker S.E."/>
            <person name="Barry K."/>
            <person name="Bills G."/>
            <person name="Bluhm B.H."/>
            <person name="Cannon C."/>
            <person name="Castanera R."/>
            <person name="Culley D.E."/>
            <person name="Daum C."/>
            <person name="Ezra D."/>
            <person name="Gonzalez J.B."/>
            <person name="Henrissat B."/>
            <person name="Kuo A."/>
            <person name="Liang C."/>
            <person name="Lipzen A."/>
            <person name="Lutzoni F."/>
            <person name="Magnuson J."/>
            <person name="Mondo S."/>
            <person name="Nolan M."/>
            <person name="Ohm R."/>
            <person name="Pangilinan J."/>
            <person name="Park H.-J.H."/>
            <person name="Ramirez L."/>
            <person name="Alfaro M."/>
            <person name="Sun H."/>
            <person name="Tritt A."/>
            <person name="Yoshinaga Y."/>
            <person name="Zwiers L.-H.L."/>
            <person name="Turgeon B.G."/>
            <person name="Goodwin S.B."/>
            <person name="Spatafora J.W."/>
            <person name="Crous P.W."/>
            <person name="Grigoriev I.V."/>
        </authorList>
    </citation>
    <scope>NUCLEOTIDE SEQUENCE [LARGE SCALE GENOMIC DNA]</scope>
    <source>
        <strain evidence="1 2">CBS 611.86</strain>
    </source>
</reference>
<name>A0A7C8MAQ2_9PLEO</name>
<keyword evidence="2" id="KW-1185">Reference proteome</keyword>
<sequence length="203" mass="22935">MASRLSSPVSSDDEFKINSENIDGSKASVYNSEFVQSYCRPYGVYQKALEEYQTEYKRLSVPRRKKLKHPPPPEIPRLFGNEGELCNATLDGDPFQTGNISDLVPAVRFPTDEEIISWSQSLKSDPPRVIDIVLRKKEIIKSQAGRALNRATLVNKPIFRDYIGLFPRNEGNQILCFGAEPKPSDSHPYRTAADIFLLLNCID</sequence>
<dbReference type="Proteomes" id="UP000481861">
    <property type="component" value="Unassembled WGS sequence"/>
</dbReference>
<dbReference type="AlphaFoldDB" id="A0A7C8MAQ2"/>